<feature type="transmembrane region" description="Helical" evidence="1">
    <location>
        <begin position="557"/>
        <end position="578"/>
    </location>
</feature>
<dbReference type="Gene3D" id="3.30.70.1440">
    <property type="entry name" value="Multidrug efflux transporter AcrB pore domain"/>
    <property type="match status" value="1"/>
</dbReference>
<keyword evidence="1" id="KW-0472">Membrane</keyword>
<dbReference type="Gene3D" id="3.30.70.1320">
    <property type="entry name" value="Multidrug efflux transporter AcrB pore domain like"/>
    <property type="match status" value="1"/>
</dbReference>
<dbReference type="AlphaFoldDB" id="A0A176RWX4"/>
<accession>A0A176RWX4</accession>
<reference evidence="2 3" key="1">
    <citation type="submission" date="2016-05" db="EMBL/GenBank/DDBJ databases">
        <title>Single-cell genome of chain-forming Candidatus Thiomargarita nelsonii and comparison to other large sulfur-oxidizing bacteria.</title>
        <authorList>
            <person name="Winkel M."/>
            <person name="Salman V."/>
            <person name="Woyke T."/>
            <person name="Schulz-Vogt H."/>
            <person name="Richter M."/>
            <person name="Flood B."/>
            <person name="Bailey J."/>
            <person name="Amann R."/>
            <person name="Mussmann M."/>
        </authorList>
    </citation>
    <scope>NUCLEOTIDE SEQUENCE [LARGE SCALE GENOMIC DNA]</scope>
    <source>
        <strain evidence="2 3">THI036</strain>
    </source>
</reference>
<protein>
    <submittedName>
        <fullName evidence="2">CzcA family heavy metal efflux protein</fullName>
    </submittedName>
</protein>
<proteinExistence type="predicted"/>
<dbReference type="SUPFAM" id="SSF82714">
    <property type="entry name" value="Multidrug efflux transporter AcrB TolC docking domain, DN and DC subdomains"/>
    <property type="match status" value="2"/>
</dbReference>
<dbReference type="Gene3D" id="1.20.1640.10">
    <property type="entry name" value="Multidrug efflux transporter AcrB transmembrane domain"/>
    <property type="match status" value="3"/>
</dbReference>
<dbReference type="Proteomes" id="UP000076962">
    <property type="component" value="Unassembled WGS sequence"/>
</dbReference>
<feature type="transmembrane region" description="Helical" evidence="1">
    <location>
        <begin position="379"/>
        <end position="397"/>
    </location>
</feature>
<name>A0A176RWX4_9GAMM</name>
<feature type="transmembrane region" description="Helical" evidence="1">
    <location>
        <begin position="1038"/>
        <end position="1055"/>
    </location>
</feature>
<dbReference type="PATRIC" id="fig|1003181.4.peg.5322"/>
<evidence type="ECO:0000256" key="1">
    <source>
        <dbReference type="SAM" id="Phobius"/>
    </source>
</evidence>
<feature type="transmembrane region" description="Helical" evidence="1">
    <location>
        <begin position="452"/>
        <end position="480"/>
    </location>
</feature>
<evidence type="ECO:0000313" key="2">
    <source>
        <dbReference type="EMBL" id="OAD20235.1"/>
    </source>
</evidence>
<feature type="transmembrane region" description="Helical" evidence="1">
    <location>
        <begin position="929"/>
        <end position="948"/>
    </location>
</feature>
<feature type="transmembrane region" description="Helical" evidence="1">
    <location>
        <begin position="21"/>
        <end position="45"/>
    </location>
</feature>
<keyword evidence="1" id="KW-0812">Transmembrane</keyword>
<dbReference type="SUPFAM" id="SSF82866">
    <property type="entry name" value="Multidrug efflux transporter AcrB transmembrane domain"/>
    <property type="match status" value="2"/>
</dbReference>
<sequence>MGTRKIFAHVNPKDIIMLKNLINWSIHNRFLVLVATVIITGWGWVSLQQTPLDAIPDLSDVQVIIKTSYPGQSPRVVEDQVTYPITTTMLSVPGAQVVRGYSFFGDSYIYVIFKDGTDIYWARSRVLEYLNQAASSLPPGVQPRLGPDATGVGWVYSYALIDPTGKHDLSQLRSLQDWFLKFELQTVPGVAEVATVGGMVRQYQIVVEPDKLRAFNIPLSRITQAIKNANQEVGGSVIELAEAEYMIRTKGYLSSIQDIETIPVAVSETGTPLLVRDLATVQIGPEMRRVVADLDGEGEVTGGIIVMRYGENALTTIAAVKKKLEELKAGLPEGVEIVETYDRSALIQRAVNNLKEKLIEEFMVVALVCLIFLFHLRSAFVAIITLPIGVLISFIIMQQQGINANIMSLGGIAIAIGAMVDAAIVMIENAHKHIERWRQAHPKQKITSSEHWQLIANAAGEVGPALFLSLLIITLSFIPVFTLEAQEGRLFAPLAFTKTYAMAAAAGLAVTIVPVLMGYFIRGWIPSEKHNPITWLLIFIYKPLLRLVLFLPRTTIFLAFLVMLTVFIPLFGISNLPLKLIAGEQVEQWQTDLANYWRRRFEDQPLLAKMADGLGSEFMPTLYEGDLLYMPTTLPGLSIGKAQELLQQTDRLIATVPEVKSVFGKIGRADTATDPAPLTMIETIIQLKPEDEWREGLTVAKLIEELDQLVDFPGVTNAWVMPIKTRIDMLATGIKTPVGIKISGPDLKVIEDIGREIEKVVMSVPGTTSAYSERVAGGRYIEISPDRVKAARLGLNIADINAVISAAVGGMNITETIEGLERYPVNLRFPREVRDDLEDLKGLVLVTPTGAQISLAQVAEIKIVDGPPMLKSENARLNGWTFVDIRGVDVGTYVQSAQKVVREQVKLPAGYSITWSGQYEYMLRAKEKLSQVVPLTLFIILLLLYLTFGNMTEALLVMLTLPFALVGGFWLIFLLDYNMSVAVGVGFIALAGVAAEFGVIMLVYLDNAIREYQANNQLNNLKDLKAALMEGAVLRVRPKAMTVAVIIAGLFPIMLGHGTGSEVMQRIAAPMVGGMITAPLLSLFVVPAVYLLWKGRKLEG</sequence>
<evidence type="ECO:0000313" key="3">
    <source>
        <dbReference type="Proteomes" id="UP000076962"/>
    </source>
</evidence>
<feature type="transmembrane region" description="Helical" evidence="1">
    <location>
        <begin position="358"/>
        <end position="374"/>
    </location>
</feature>
<gene>
    <name evidence="2" type="ORF">THIOM_004080</name>
</gene>
<keyword evidence="3" id="KW-1185">Reference proteome</keyword>
<feature type="transmembrane region" description="Helical" evidence="1">
    <location>
        <begin position="409"/>
        <end position="431"/>
    </location>
</feature>
<dbReference type="InterPro" id="IPR001036">
    <property type="entry name" value="Acrflvin-R"/>
</dbReference>
<dbReference type="EMBL" id="LUTY01002508">
    <property type="protein sequence ID" value="OAD20235.1"/>
    <property type="molecule type" value="Genomic_DNA"/>
</dbReference>
<dbReference type="InterPro" id="IPR027463">
    <property type="entry name" value="AcrB_DN_DC_subdom"/>
</dbReference>
<dbReference type="Gene3D" id="3.30.70.1430">
    <property type="entry name" value="Multidrug efflux transporter AcrB pore domain"/>
    <property type="match status" value="2"/>
</dbReference>
<feature type="transmembrane region" description="Helical" evidence="1">
    <location>
        <begin position="954"/>
        <end position="975"/>
    </location>
</feature>
<dbReference type="SUPFAM" id="SSF82693">
    <property type="entry name" value="Multidrug efflux transporter AcrB pore domain, PN1, PN2, PC1 and PC2 subdomains"/>
    <property type="match status" value="2"/>
</dbReference>
<feature type="transmembrane region" description="Helical" evidence="1">
    <location>
        <begin position="982"/>
        <end position="1005"/>
    </location>
</feature>
<dbReference type="Pfam" id="PF00873">
    <property type="entry name" value="ACR_tran"/>
    <property type="match status" value="2"/>
</dbReference>
<organism evidence="2 3">
    <name type="scientific">Candidatus Thiomargarita nelsonii</name>
    <dbReference type="NCBI Taxonomy" id="1003181"/>
    <lineage>
        <taxon>Bacteria</taxon>
        <taxon>Pseudomonadati</taxon>
        <taxon>Pseudomonadota</taxon>
        <taxon>Gammaproteobacteria</taxon>
        <taxon>Thiotrichales</taxon>
        <taxon>Thiotrichaceae</taxon>
        <taxon>Thiomargarita</taxon>
    </lineage>
</organism>
<dbReference type="PANTHER" id="PTHR32063">
    <property type="match status" value="1"/>
</dbReference>
<dbReference type="GO" id="GO:0042910">
    <property type="term" value="F:xenobiotic transmembrane transporter activity"/>
    <property type="evidence" value="ECO:0007669"/>
    <property type="project" value="TreeGrafter"/>
</dbReference>
<dbReference type="PANTHER" id="PTHR32063:SF19">
    <property type="entry name" value="CATION EFFLUX SYSTEM PROTEIN CUSA"/>
    <property type="match status" value="1"/>
</dbReference>
<dbReference type="Gene3D" id="3.30.2090.10">
    <property type="entry name" value="Multidrug efflux transporter AcrB TolC docking domain, DN and DC subdomains"/>
    <property type="match status" value="2"/>
</dbReference>
<keyword evidence="1" id="KW-1133">Transmembrane helix</keyword>
<feature type="transmembrane region" description="Helical" evidence="1">
    <location>
        <begin position="500"/>
        <end position="521"/>
    </location>
</feature>
<dbReference type="GO" id="GO:0005886">
    <property type="term" value="C:plasma membrane"/>
    <property type="evidence" value="ECO:0007669"/>
    <property type="project" value="TreeGrafter"/>
</dbReference>
<comment type="caution">
    <text evidence="2">The sequence shown here is derived from an EMBL/GenBank/DDBJ whole genome shotgun (WGS) entry which is preliminary data.</text>
</comment>
<feature type="transmembrane region" description="Helical" evidence="1">
    <location>
        <begin position="1067"/>
        <end position="1093"/>
    </location>
</feature>
<dbReference type="PRINTS" id="PR00702">
    <property type="entry name" value="ACRIFLAVINRP"/>
</dbReference>